<dbReference type="RefSeq" id="XP_013323096.1">
    <property type="nucleotide sequence ID" value="XM_013467642.1"/>
</dbReference>
<evidence type="ECO:0000313" key="2">
    <source>
        <dbReference type="EMBL" id="KKA16484.1"/>
    </source>
</evidence>
<dbReference type="GeneID" id="25321844"/>
<comment type="caution">
    <text evidence="2">The sequence shown here is derived from an EMBL/GenBank/DDBJ whole genome shotgun (WGS) entry which is preliminary data.</text>
</comment>
<dbReference type="AlphaFoldDB" id="A0A0F4YE72"/>
<dbReference type="EMBL" id="LASV01000763">
    <property type="protein sequence ID" value="KKA16484.1"/>
    <property type="molecule type" value="Genomic_DNA"/>
</dbReference>
<accession>A0A0F4YE72</accession>
<dbReference type="OrthoDB" id="5429860at2759"/>
<evidence type="ECO:0000256" key="1">
    <source>
        <dbReference type="SAM" id="MobiDB-lite"/>
    </source>
</evidence>
<protein>
    <submittedName>
        <fullName evidence="2">Uncharacterized protein</fullName>
    </submittedName>
</protein>
<reference evidence="2 3" key="1">
    <citation type="submission" date="2015-04" db="EMBL/GenBank/DDBJ databases">
        <authorList>
            <person name="Heijne W.H."/>
            <person name="Fedorova N.D."/>
            <person name="Nierman W.C."/>
            <person name="Vollebregt A.W."/>
            <person name="Zhao Z."/>
            <person name="Wu L."/>
            <person name="Kumar M."/>
            <person name="Stam H."/>
            <person name="van den Berg M.A."/>
            <person name="Pel H.J."/>
        </authorList>
    </citation>
    <scope>NUCLEOTIDE SEQUENCE [LARGE SCALE GENOMIC DNA]</scope>
    <source>
        <strain evidence="2 3">CBS 393.64</strain>
    </source>
</reference>
<feature type="region of interest" description="Disordered" evidence="1">
    <location>
        <begin position="1"/>
        <end position="32"/>
    </location>
</feature>
<organism evidence="2 3">
    <name type="scientific">Rasamsonia emersonii (strain ATCC 16479 / CBS 393.64 / IMI 116815)</name>
    <dbReference type="NCBI Taxonomy" id="1408163"/>
    <lineage>
        <taxon>Eukaryota</taxon>
        <taxon>Fungi</taxon>
        <taxon>Dikarya</taxon>
        <taxon>Ascomycota</taxon>
        <taxon>Pezizomycotina</taxon>
        <taxon>Eurotiomycetes</taxon>
        <taxon>Eurotiomycetidae</taxon>
        <taxon>Eurotiales</taxon>
        <taxon>Trichocomaceae</taxon>
        <taxon>Rasamsonia</taxon>
    </lineage>
</organism>
<sequence>MGSMSPRGSHWRMGSAGSRPRSAECPYKEGRGKGGWESWKVNRMYKTTFVCTGCRESARLDFLCALSSIREKTFRGNVIRKAFHETGLAPYQPEVILQKLKNG</sequence>
<proteinExistence type="predicted"/>
<dbReference type="Proteomes" id="UP000053958">
    <property type="component" value="Unassembled WGS sequence"/>
</dbReference>
<gene>
    <name evidence="2" type="ORF">T310_9930</name>
</gene>
<keyword evidence="3" id="KW-1185">Reference proteome</keyword>
<evidence type="ECO:0000313" key="3">
    <source>
        <dbReference type="Proteomes" id="UP000053958"/>
    </source>
</evidence>
<name>A0A0F4YE72_RASE3</name>